<dbReference type="STRING" id="1850517.A8708_15175"/>
<evidence type="ECO:0008006" key="5">
    <source>
        <dbReference type="Google" id="ProtNLM"/>
    </source>
</evidence>
<name>A0A198A9E2_9BACL</name>
<protein>
    <recommendedName>
        <fullName evidence="5">SPOR domain-containing protein</fullName>
    </recommendedName>
</protein>
<reference evidence="3 4" key="1">
    <citation type="submission" date="2016-05" db="EMBL/GenBank/DDBJ databases">
        <title>Paenibacillus sp. 1ZS3-15 nov., isolated from the rhizosphere soil.</title>
        <authorList>
            <person name="Zhang X.X."/>
            <person name="Zhang J."/>
        </authorList>
    </citation>
    <scope>NUCLEOTIDE SEQUENCE [LARGE SCALE GENOMIC DNA]</scope>
    <source>
        <strain evidence="3 4">1ZS3-15</strain>
    </source>
</reference>
<feature type="region of interest" description="Disordered" evidence="1">
    <location>
        <begin position="102"/>
        <end position="157"/>
    </location>
</feature>
<keyword evidence="2" id="KW-0812">Transmembrane</keyword>
<accession>A0A198A9E2</accession>
<organism evidence="3 4">
    <name type="scientific">Paenibacillus oryzisoli</name>
    <dbReference type="NCBI Taxonomy" id="1850517"/>
    <lineage>
        <taxon>Bacteria</taxon>
        <taxon>Bacillati</taxon>
        <taxon>Bacillota</taxon>
        <taxon>Bacilli</taxon>
        <taxon>Bacillales</taxon>
        <taxon>Paenibacillaceae</taxon>
        <taxon>Paenibacillus</taxon>
    </lineage>
</organism>
<keyword evidence="2" id="KW-0472">Membrane</keyword>
<evidence type="ECO:0000256" key="2">
    <source>
        <dbReference type="SAM" id="Phobius"/>
    </source>
</evidence>
<evidence type="ECO:0000256" key="1">
    <source>
        <dbReference type="SAM" id="MobiDB-lite"/>
    </source>
</evidence>
<keyword evidence="2" id="KW-1133">Transmembrane helix</keyword>
<proteinExistence type="predicted"/>
<keyword evidence="4" id="KW-1185">Reference proteome</keyword>
<dbReference type="OrthoDB" id="2680382at2"/>
<feature type="compositionally biased region" description="Basic and acidic residues" evidence="1">
    <location>
        <begin position="144"/>
        <end position="155"/>
    </location>
</feature>
<dbReference type="AlphaFoldDB" id="A0A198A9E2"/>
<comment type="caution">
    <text evidence="3">The sequence shown here is derived from an EMBL/GenBank/DDBJ whole genome shotgun (WGS) entry which is preliminary data.</text>
</comment>
<feature type="transmembrane region" description="Helical" evidence="2">
    <location>
        <begin position="163"/>
        <end position="188"/>
    </location>
</feature>
<gene>
    <name evidence="3" type="ORF">A8708_15175</name>
</gene>
<dbReference type="Proteomes" id="UP000078454">
    <property type="component" value="Unassembled WGS sequence"/>
</dbReference>
<sequence length="450" mass="49417">MKKARITYRFDPNEGTESTRRAARVHDQEENIIPLYQEEFKVIEPKIDRSPKEVTRYEQGEREQVESLFEPHALNTFTTDFGSWHSQIESEGERVERIIRETQISREGQNPPLPTTVIRQEREPEPDPDPEHHREEWSTWTPKEPYRDPGNETRYAKSSGAPWIRIATSVAGAVVTGIAFGFFVLSMFSSERDTTTIVATTIPSKVTVASPNTQGSASTTKTQTGTGDVALPATTAAVTAVQIPAKSYTFLQNGVFSSLQGAQAVQDTLNKKGLASALDNSDKLTVFVGFAKTKDDAIVLKQGVQATDKTIEVFMKNVDFPAVTGIRWSGAKPESLPNYIAEGDKLVTAISGLTLIHLAETKPTALTDVSLQSIRTSHQTLITLGTALTNGAGDDVKPLLTKMTTALNSAVQSMEEYKKTPSQALMWQAQSALMQYIIAQKNLLKTVSVA</sequence>
<feature type="compositionally biased region" description="Basic and acidic residues" evidence="1">
    <location>
        <begin position="119"/>
        <end position="137"/>
    </location>
</feature>
<evidence type="ECO:0000313" key="3">
    <source>
        <dbReference type="EMBL" id="OAS17573.1"/>
    </source>
</evidence>
<dbReference type="RefSeq" id="WP_068665457.1">
    <property type="nucleotide sequence ID" value="NZ_LYPB01000071.1"/>
</dbReference>
<evidence type="ECO:0000313" key="4">
    <source>
        <dbReference type="Proteomes" id="UP000078454"/>
    </source>
</evidence>
<dbReference type="EMBL" id="LYPB01000071">
    <property type="protein sequence ID" value="OAS17573.1"/>
    <property type="molecule type" value="Genomic_DNA"/>
</dbReference>